<proteinExistence type="predicted"/>
<dbReference type="Pfam" id="PF13489">
    <property type="entry name" value="Methyltransf_23"/>
    <property type="match status" value="1"/>
</dbReference>
<dbReference type="PANTHER" id="PTHR43591:SF108">
    <property type="entry name" value="S-ADENOSYL-L-METHIONINE-DEPENDENT METHYLTRANSFERASE"/>
    <property type="match status" value="1"/>
</dbReference>
<keyword evidence="2" id="KW-1185">Reference proteome</keyword>
<protein>
    <recommendedName>
        <fullName evidence="3">Methyltransferase type 11 domain-containing protein</fullName>
    </recommendedName>
</protein>
<dbReference type="VEuPathDB" id="FungiDB:PV06_11371"/>
<dbReference type="PANTHER" id="PTHR43591">
    <property type="entry name" value="METHYLTRANSFERASE"/>
    <property type="match status" value="1"/>
</dbReference>
<dbReference type="SUPFAM" id="SSF53335">
    <property type="entry name" value="S-adenosyl-L-methionine-dependent methyltransferases"/>
    <property type="match status" value="1"/>
</dbReference>
<dbReference type="OrthoDB" id="66144at2759"/>
<dbReference type="HOGENOM" id="CLU_037990_1_0_1"/>
<evidence type="ECO:0008006" key="3">
    <source>
        <dbReference type="Google" id="ProtNLM"/>
    </source>
</evidence>
<reference evidence="1 2" key="1">
    <citation type="submission" date="2015-01" db="EMBL/GenBank/DDBJ databases">
        <title>The Genome Sequence of Exophiala oligosperma CBS72588.</title>
        <authorList>
            <consortium name="The Broad Institute Genomics Platform"/>
            <person name="Cuomo C."/>
            <person name="de Hoog S."/>
            <person name="Gorbushina A."/>
            <person name="Stielow B."/>
            <person name="Teixiera M."/>
            <person name="Abouelleil A."/>
            <person name="Chapman S.B."/>
            <person name="Priest M."/>
            <person name="Young S.K."/>
            <person name="Wortman J."/>
            <person name="Nusbaum C."/>
            <person name="Birren B."/>
        </authorList>
    </citation>
    <scope>NUCLEOTIDE SEQUENCE [LARGE SCALE GENOMIC DNA]</scope>
    <source>
        <strain evidence="1 2">CBS 72588</strain>
    </source>
</reference>
<dbReference type="Gene3D" id="3.40.50.150">
    <property type="entry name" value="Vaccinia Virus protein VP39"/>
    <property type="match status" value="1"/>
</dbReference>
<organism evidence="1 2">
    <name type="scientific">Exophiala oligosperma</name>
    <dbReference type="NCBI Taxonomy" id="215243"/>
    <lineage>
        <taxon>Eukaryota</taxon>
        <taxon>Fungi</taxon>
        <taxon>Dikarya</taxon>
        <taxon>Ascomycota</taxon>
        <taxon>Pezizomycotina</taxon>
        <taxon>Eurotiomycetes</taxon>
        <taxon>Chaetothyriomycetidae</taxon>
        <taxon>Chaetothyriales</taxon>
        <taxon>Herpotrichiellaceae</taxon>
        <taxon>Exophiala</taxon>
    </lineage>
</organism>
<sequence>MTDIATLNKYHFDKDASTHLADWAELIQAIINEFIARRKWISDTWTDSDAVKRRGMEVRLLDYACGSGTVSKALLPFVTQAIGLDISPGMVFEYNKWAEETGSGSDRAWAYEYDMLAGEERSPLPGQNLSDFDIVVVSMALHHVSDPAKLMQRLGQCLRPGGTCVMLDRIPASTKVKTDATTSTKLRETLKTVNKEGFAEEEMRKLYEDAGMGQNFDYVVIPRPFEARVFGRELSISGFIARGELA</sequence>
<dbReference type="CDD" id="cd02440">
    <property type="entry name" value="AdoMet_MTases"/>
    <property type="match status" value="1"/>
</dbReference>
<name>A0A0D2CZC3_9EURO</name>
<gene>
    <name evidence="1" type="ORF">PV06_11371</name>
</gene>
<dbReference type="Proteomes" id="UP000053342">
    <property type="component" value="Unassembled WGS sequence"/>
</dbReference>
<dbReference type="InterPro" id="IPR029063">
    <property type="entry name" value="SAM-dependent_MTases_sf"/>
</dbReference>
<dbReference type="AlphaFoldDB" id="A0A0D2CZC3"/>
<evidence type="ECO:0000313" key="1">
    <source>
        <dbReference type="EMBL" id="KIW36378.1"/>
    </source>
</evidence>
<dbReference type="GeneID" id="27363445"/>
<dbReference type="STRING" id="215243.A0A0D2CZC3"/>
<accession>A0A0D2CZC3</accession>
<dbReference type="RefSeq" id="XP_016256594.1">
    <property type="nucleotide sequence ID" value="XM_016413034.1"/>
</dbReference>
<evidence type="ECO:0000313" key="2">
    <source>
        <dbReference type="Proteomes" id="UP000053342"/>
    </source>
</evidence>
<dbReference type="EMBL" id="KN847360">
    <property type="protein sequence ID" value="KIW36378.1"/>
    <property type="molecule type" value="Genomic_DNA"/>
</dbReference>